<sequence>MICMQQCYMVEGRLLLAFCYILLHLDLSLQANTTSTTFEPNVTTIEPNVTTIEPNVTTIEPNVTIAITSYNNTSTSNVTGVNTTVPTIVEQGASLSLFGIDSVLIFDIILIICAIIAFLLLVLVSVTCCKWCMAVNVPNNAVHHNVDTVVPQRRQSHQYQEENMCDVFPPGQIMTPHQYEPNRVSNHTEEEPDKHDIRLRTIDQIIKQKNIKDSWMRHYNRKVQWEISVSPDT</sequence>
<evidence type="ECO:0000313" key="2">
    <source>
        <dbReference type="Proteomes" id="UP000749559"/>
    </source>
</evidence>
<dbReference type="Proteomes" id="UP000749559">
    <property type="component" value="Unassembled WGS sequence"/>
</dbReference>
<gene>
    <name evidence="1" type="ORF">OFUS_LOCUS14317</name>
</gene>
<reference evidence="1" key="1">
    <citation type="submission" date="2022-03" db="EMBL/GenBank/DDBJ databases">
        <authorList>
            <person name="Martin C."/>
        </authorList>
    </citation>
    <scope>NUCLEOTIDE SEQUENCE</scope>
</reference>
<accession>A0A8J1UH66</accession>
<protein>
    <submittedName>
        <fullName evidence="1">Uncharacterized protein</fullName>
    </submittedName>
</protein>
<name>A0A8J1UH66_OWEFU</name>
<comment type="caution">
    <text evidence="1">The sequence shown here is derived from an EMBL/GenBank/DDBJ whole genome shotgun (WGS) entry which is preliminary data.</text>
</comment>
<dbReference type="AlphaFoldDB" id="A0A8J1UH66"/>
<keyword evidence="2" id="KW-1185">Reference proteome</keyword>
<organism evidence="1 2">
    <name type="scientific">Owenia fusiformis</name>
    <name type="common">Polychaete worm</name>
    <dbReference type="NCBI Taxonomy" id="6347"/>
    <lineage>
        <taxon>Eukaryota</taxon>
        <taxon>Metazoa</taxon>
        <taxon>Spiralia</taxon>
        <taxon>Lophotrochozoa</taxon>
        <taxon>Annelida</taxon>
        <taxon>Polychaeta</taxon>
        <taxon>Sedentaria</taxon>
        <taxon>Canalipalpata</taxon>
        <taxon>Sabellida</taxon>
        <taxon>Oweniida</taxon>
        <taxon>Oweniidae</taxon>
        <taxon>Owenia</taxon>
    </lineage>
</organism>
<evidence type="ECO:0000313" key="1">
    <source>
        <dbReference type="EMBL" id="CAH1788861.1"/>
    </source>
</evidence>
<dbReference type="EMBL" id="CAIIXF020000007">
    <property type="protein sequence ID" value="CAH1788861.1"/>
    <property type="molecule type" value="Genomic_DNA"/>
</dbReference>
<proteinExistence type="predicted"/>